<proteinExistence type="predicted"/>
<reference evidence="1 2" key="1">
    <citation type="journal article" date="2024" name="Nat. Commun.">
        <title>Phylogenomics reveals the evolutionary origins of lichenization in chlorophyte algae.</title>
        <authorList>
            <person name="Puginier C."/>
            <person name="Libourel C."/>
            <person name="Otte J."/>
            <person name="Skaloud P."/>
            <person name="Haon M."/>
            <person name="Grisel S."/>
            <person name="Petersen M."/>
            <person name="Berrin J.G."/>
            <person name="Delaux P.M."/>
            <person name="Dal Grande F."/>
            <person name="Keller J."/>
        </authorList>
    </citation>
    <scope>NUCLEOTIDE SEQUENCE [LARGE SCALE GENOMIC DNA]</scope>
    <source>
        <strain evidence="1 2">SAG 2036</strain>
    </source>
</reference>
<evidence type="ECO:0008006" key="3">
    <source>
        <dbReference type="Google" id="ProtNLM"/>
    </source>
</evidence>
<accession>A0AAW1NM85</accession>
<comment type="caution">
    <text evidence="1">The sequence shown here is derived from an EMBL/GenBank/DDBJ whole genome shotgun (WGS) entry which is preliminary data.</text>
</comment>
<dbReference type="Proteomes" id="UP001465755">
    <property type="component" value="Unassembled WGS sequence"/>
</dbReference>
<protein>
    <recommendedName>
        <fullName evidence="3">F-box domain-containing protein</fullName>
    </recommendedName>
</protein>
<dbReference type="EMBL" id="JALJOQ010000273">
    <property type="protein sequence ID" value="KAK9786396.1"/>
    <property type="molecule type" value="Genomic_DNA"/>
</dbReference>
<dbReference type="AlphaFoldDB" id="A0AAW1NM85"/>
<evidence type="ECO:0000313" key="2">
    <source>
        <dbReference type="Proteomes" id="UP001465755"/>
    </source>
</evidence>
<evidence type="ECO:0000313" key="1">
    <source>
        <dbReference type="EMBL" id="KAK9786396.1"/>
    </source>
</evidence>
<sequence>MLQTWLPCDFQLIGGRLWRCAHAHAATPVQGIFGAAASRHAGVVVMACSYGKNFASTVLNFSVQEVARTLQSARCWADSCRDTRPRCPPKPQRGSKADLNLEVFQLREYTAQQLCRDRQHRSAGTDTQRCKAAAPLPLPDDLQLHIFNFLDFKTKSAESTVSALSPKMRWIRARQKGISKLEVTFACRTCGVFAEPHNPVESCQRGHFTALMASLKSLSVDIGLYFHCAAPDRDFGHERAKIVIHFHILLEGSIAESCSHAPDS</sequence>
<gene>
    <name evidence="1" type="ORF">WJX73_007098</name>
</gene>
<organism evidence="1 2">
    <name type="scientific">Symbiochloris irregularis</name>
    <dbReference type="NCBI Taxonomy" id="706552"/>
    <lineage>
        <taxon>Eukaryota</taxon>
        <taxon>Viridiplantae</taxon>
        <taxon>Chlorophyta</taxon>
        <taxon>core chlorophytes</taxon>
        <taxon>Trebouxiophyceae</taxon>
        <taxon>Trebouxiales</taxon>
        <taxon>Trebouxiaceae</taxon>
        <taxon>Symbiochloris</taxon>
    </lineage>
</organism>
<name>A0AAW1NM85_9CHLO</name>
<keyword evidence="2" id="KW-1185">Reference proteome</keyword>